<dbReference type="GO" id="GO:0003677">
    <property type="term" value="F:DNA binding"/>
    <property type="evidence" value="ECO:0007669"/>
    <property type="project" value="UniProtKB-KW"/>
</dbReference>
<sequence>MARSGIQYSDVQQAVDTLLSRGDTPSVQRIREVLGTGSFTTISEHFRQWRAEREQNRDVPPPQGLPTSVVNIATELWKEALEAAHQALLHYREEADRQVEAAQREASDADLRAANAEQRESALAEHLRHTESRVEALNRDLAASQADEAYWRAQANDAQDTIRQLQQTHERTQQHLAEQQESHAEALAQRQAEWEQRLAQEVQRHEAAEDRLMGLLDSARQERAQEESAYQQRLKQAEKRNETLVNNVKTLEQSLHQYQLEASQQQQAQQQLETRMEALQQRYEEVTEKLDSAESALAHQTHQHQAREQAWQEQLWSRMETMQRQLSDLPTSLARHQDDER</sequence>
<gene>
    <name evidence="3" type="ORF">SAMN04487951_102265</name>
</gene>
<feature type="region of interest" description="Disordered" evidence="1">
    <location>
        <begin position="102"/>
        <end position="127"/>
    </location>
</feature>
<evidence type="ECO:0000313" key="4">
    <source>
        <dbReference type="Proteomes" id="UP000199677"/>
    </source>
</evidence>
<dbReference type="InterPro" id="IPR021104">
    <property type="entry name" value="KfrA_DNA-bd_N"/>
</dbReference>
<reference evidence="4" key="1">
    <citation type="submission" date="2016-10" db="EMBL/GenBank/DDBJ databases">
        <authorList>
            <person name="Varghese N."/>
            <person name="Submissions S."/>
        </authorList>
    </citation>
    <scope>NUCLEOTIDE SEQUENCE [LARGE SCALE GENOMIC DNA]</scope>
    <source>
        <strain evidence="4">CGMCC 1.6494</strain>
    </source>
</reference>
<evidence type="ECO:0000259" key="2">
    <source>
        <dbReference type="Pfam" id="PF11740"/>
    </source>
</evidence>
<keyword evidence="3" id="KW-0238">DNA-binding</keyword>
<proteinExistence type="predicted"/>
<feature type="region of interest" description="Disordered" evidence="1">
    <location>
        <begin position="322"/>
        <end position="341"/>
    </location>
</feature>
<feature type="domain" description="KfrA N-terminal DNA-binding" evidence="2">
    <location>
        <begin position="8"/>
        <end position="118"/>
    </location>
</feature>
<dbReference type="Proteomes" id="UP000199677">
    <property type="component" value="Unassembled WGS sequence"/>
</dbReference>
<organism evidence="3 4">
    <name type="scientific">Vreelandella arcis</name>
    <dbReference type="NCBI Taxonomy" id="416873"/>
    <lineage>
        <taxon>Bacteria</taxon>
        <taxon>Pseudomonadati</taxon>
        <taxon>Pseudomonadota</taxon>
        <taxon>Gammaproteobacteria</taxon>
        <taxon>Oceanospirillales</taxon>
        <taxon>Halomonadaceae</taxon>
        <taxon>Vreelandella</taxon>
    </lineage>
</organism>
<accession>A0A1G9YPJ7</accession>
<dbReference type="STRING" id="416873.SAMN04487951_102265"/>
<dbReference type="EMBL" id="FNII01000002">
    <property type="protein sequence ID" value="SDN10907.1"/>
    <property type="molecule type" value="Genomic_DNA"/>
</dbReference>
<dbReference type="AlphaFoldDB" id="A0A1G9YPJ7"/>
<dbReference type="OrthoDB" id="583532at2"/>
<dbReference type="RefSeq" id="WP_089702441.1">
    <property type="nucleotide sequence ID" value="NZ_FNII01000002.1"/>
</dbReference>
<keyword evidence="4" id="KW-1185">Reference proteome</keyword>
<evidence type="ECO:0000256" key="1">
    <source>
        <dbReference type="SAM" id="MobiDB-lite"/>
    </source>
</evidence>
<name>A0A1G9YPJ7_9GAMM</name>
<dbReference type="Pfam" id="PF11740">
    <property type="entry name" value="KfrA_N"/>
    <property type="match status" value="1"/>
</dbReference>
<protein>
    <submittedName>
        <fullName evidence="3">Replication region DNA-binding N-term</fullName>
    </submittedName>
</protein>
<evidence type="ECO:0000313" key="3">
    <source>
        <dbReference type="EMBL" id="SDN10907.1"/>
    </source>
</evidence>